<dbReference type="SUPFAM" id="SSF46689">
    <property type="entry name" value="Homeodomain-like"/>
    <property type="match status" value="1"/>
</dbReference>
<dbReference type="GO" id="GO:0003700">
    <property type="term" value="F:DNA-binding transcription factor activity"/>
    <property type="evidence" value="ECO:0007669"/>
    <property type="project" value="InterPro"/>
</dbReference>
<dbReference type="SUPFAM" id="SSF51215">
    <property type="entry name" value="Regulatory protein AraC"/>
    <property type="match status" value="1"/>
</dbReference>
<evidence type="ECO:0000313" key="6">
    <source>
        <dbReference type="Proteomes" id="UP000002215"/>
    </source>
</evidence>
<protein>
    <submittedName>
        <fullName evidence="5">Transcriptional regulator, AraC family</fullName>
    </submittedName>
</protein>
<reference evidence="5 6" key="2">
    <citation type="journal article" date="2010" name="Stand. Genomic Sci.">
        <title>Complete genome sequence of Chitinophaga pinensis type strain (UQM 2034).</title>
        <authorList>
            <person name="Glavina Del Rio T."/>
            <person name="Abt B."/>
            <person name="Spring S."/>
            <person name="Lapidus A."/>
            <person name="Nolan M."/>
            <person name="Tice H."/>
            <person name="Copeland A."/>
            <person name="Cheng J.F."/>
            <person name="Chen F."/>
            <person name="Bruce D."/>
            <person name="Goodwin L."/>
            <person name="Pitluck S."/>
            <person name="Ivanova N."/>
            <person name="Mavromatis K."/>
            <person name="Mikhailova N."/>
            <person name="Pati A."/>
            <person name="Chen A."/>
            <person name="Palaniappan K."/>
            <person name="Land M."/>
            <person name="Hauser L."/>
            <person name="Chang Y.J."/>
            <person name="Jeffries C.D."/>
            <person name="Chain P."/>
            <person name="Saunders E."/>
            <person name="Detter J.C."/>
            <person name="Brettin T."/>
            <person name="Rohde M."/>
            <person name="Goker M."/>
            <person name="Bristow J."/>
            <person name="Eisen J.A."/>
            <person name="Markowitz V."/>
            <person name="Hugenholtz P."/>
            <person name="Kyrpides N.C."/>
            <person name="Klenk H.P."/>
            <person name="Lucas S."/>
        </authorList>
    </citation>
    <scope>NUCLEOTIDE SEQUENCE [LARGE SCALE GENOMIC DNA]</scope>
    <source>
        <strain evidence="6">ATCC 43595 / DSM 2588 / LMG 13176 / NBRC 15968 / NCIMB 11800 / UQM 2034</strain>
    </source>
</reference>
<keyword evidence="3" id="KW-0804">Transcription</keyword>
<dbReference type="PANTHER" id="PTHR43280">
    <property type="entry name" value="ARAC-FAMILY TRANSCRIPTIONAL REGULATOR"/>
    <property type="match status" value="1"/>
</dbReference>
<name>A0A979G4S1_CHIPD</name>
<dbReference type="Pfam" id="PF12833">
    <property type="entry name" value="HTH_18"/>
    <property type="match status" value="1"/>
</dbReference>
<organism evidence="5 6">
    <name type="scientific">Chitinophaga pinensis (strain ATCC 43595 / DSM 2588 / LMG 13176 / NBRC 15968 / NCIMB 11800 / UQM 2034)</name>
    <dbReference type="NCBI Taxonomy" id="485918"/>
    <lineage>
        <taxon>Bacteria</taxon>
        <taxon>Pseudomonadati</taxon>
        <taxon>Bacteroidota</taxon>
        <taxon>Chitinophagia</taxon>
        <taxon>Chitinophagales</taxon>
        <taxon>Chitinophagaceae</taxon>
        <taxon>Chitinophaga</taxon>
    </lineage>
</organism>
<dbReference type="Gene3D" id="1.10.10.60">
    <property type="entry name" value="Homeodomain-like"/>
    <property type="match status" value="1"/>
</dbReference>
<evidence type="ECO:0000256" key="2">
    <source>
        <dbReference type="ARBA" id="ARBA00023125"/>
    </source>
</evidence>
<dbReference type="PANTHER" id="PTHR43280:SF32">
    <property type="entry name" value="TRANSCRIPTIONAL REGULATORY PROTEIN"/>
    <property type="match status" value="1"/>
</dbReference>
<evidence type="ECO:0000313" key="5">
    <source>
        <dbReference type="EMBL" id="ACU60855.1"/>
    </source>
</evidence>
<evidence type="ECO:0000256" key="3">
    <source>
        <dbReference type="ARBA" id="ARBA00023163"/>
    </source>
</evidence>
<dbReference type="AlphaFoldDB" id="A0A979G4S1"/>
<dbReference type="EMBL" id="CP001699">
    <property type="protein sequence ID" value="ACU60855.1"/>
    <property type="molecule type" value="Genomic_DNA"/>
</dbReference>
<evidence type="ECO:0000259" key="4">
    <source>
        <dbReference type="PROSITE" id="PS01124"/>
    </source>
</evidence>
<dbReference type="InterPro" id="IPR018060">
    <property type="entry name" value="HTH_AraC"/>
</dbReference>
<gene>
    <name evidence="5" type="ordered locus">Cpin_3388</name>
</gene>
<dbReference type="PROSITE" id="PS01124">
    <property type="entry name" value="HTH_ARAC_FAMILY_2"/>
    <property type="match status" value="1"/>
</dbReference>
<dbReference type="InterPro" id="IPR009057">
    <property type="entry name" value="Homeodomain-like_sf"/>
</dbReference>
<proteinExistence type="predicted"/>
<evidence type="ECO:0000256" key="1">
    <source>
        <dbReference type="ARBA" id="ARBA00023015"/>
    </source>
</evidence>
<sequence>MANGDRMNFADFTNMVPLITSSFGNNMIEHTSLNKFYQRATGDLPDGIGTENGHFNVFEIEKLYDKKTGNRIMPYSRRDYYKVSLIRGHSRAEYADKVIEIEDSALLFATPRIPYHWVPVDSDQTGMFCIFTAEFLSRNNAGVFLDELPIFKPGALPVFKLTPEAVAELEYIFRKMLREIASDYVYKYDLLRNLLQEIIHYGQKLQPMSVLTAPQNAADRISSLFVELLERQFPLESQHQRLELRTAKDYADRLAVHVNHLNKVLKAKTGRTTTDIISDRITQEAKILLKKTDWSVYDIGYTLGFDDLAHFSNFFKKHAKITAQSFRS</sequence>
<accession>A0A979G4S1</accession>
<dbReference type="KEGG" id="cpi:Cpin_3388"/>
<dbReference type="SMART" id="SM00342">
    <property type="entry name" value="HTH_ARAC"/>
    <property type="match status" value="1"/>
</dbReference>
<dbReference type="InterPro" id="IPR037923">
    <property type="entry name" value="HTH-like"/>
</dbReference>
<dbReference type="GO" id="GO:0043565">
    <property type="term" value="F:sequence-specific DNA binding"/>
    <property type="evidence" value="ECO:0007669"/>
    <property type="project" value="InterPro"/>
</dbReference>
<feature type="domain" description="HTH araC/xylS-type" evidence="4">
    <location>
        <begin position="219"/>
        <end position="328"/>
    </location>
</feature>
<keyword evidence="1" id="KW-0805">Transcription regulation</keyword>
<keyword evidence="2" id="KW-0238">DNA-binding</keyword>
<dbReference type="Proteomes" id="UP000002215">
    <property type="component" value="Chromosome"/>
</dbReference>
<reference evidence="6" key="1">
    <citation type="submission" date="2009-08" db="EMBL/GenBank/DDBJ databases">
        <title>The complete genome of Chitinophaga pinensis DSM 2588.</title>
        <authorList>
            <consortium name="US DOE Joint Genome Institute (JGI-PGF)"/>
            <person name="Lucas S."/>
            <person name="Copeland A."/>
            <person name="Lapidus A."/>
            <person name="Glavina del Rio T."/>
            <person name="Dalin E."/>
            <person name="Tice H."/>
            <person name="Bruce D."/>
            <person name="Goodwin L."/>
            <person name="Pitluck S."/>
            <person name="Kyrpides N."/>
            <person name="Mavromatis K."/>
            <person name="Ivanova N."/>
            <person name="Mikhailova N."/>
            <person name="Sims D."/>
            <person name="Meinche L."/>
            <person name="Brettin T."/>
            <person name="Detter J.C."/>
            <person name="Han C."/>
            <person name="Larimer F."/>
            <person name="Land M."/>
            <person name="Hauser L."/>
            <person name="Markowitz V."/>
            <person name="Cheng J.-F."/>
            <person name="Hugenholtz P."/>
            <person name="Woyke T."/>
            <person name="Wu D."/>
            <person name="Spring S."/>
            <person name="Klenk H.-P."/>
            <person name="Eisen J.A."/>
        </authorList>
    </citation>
    <scope>NUCLEOTIDE SEQUENCE [LARGE SCALE GENOMIC DNA]</scope>
    <source>
        <strain evidence="6">ATCC 43595 / DSM 2588 / LMG 13176 / NBRC 15968 / NCIMB 11800 / UQM 2034</strain>
    </source>
</reference>